<gene>
    <name evidence="1" type="ORF">A3H61_03755</name>
</gene>
<organism evidence="1 2">
    <name type="scientific">Candidatus Jacksonbacteria bacterium RIFCSPLOWO2_02_FULL_44_20</name>
    <dbReference type="NCBI Taxonomy" id="1798460"/>
    <lineage>
        <taxon>Bacteria</taxon>
        <taxon>Candidatus Jacksoniibacteriota</taxon>
    </lineage>
</organism>
<evidence type="ECO:0008006" key="3">
    <source>
        <dbReference type="Google" id="ProtNLM"/>
    </source>
</evidence>
<protein>
    <recommendedName>
        <fullName evidence="3">Prevent-host-death protein</fullName>
    </recommendedName>
</protein>
<proteinExistence type="predicted"/>
<evidence type="ECO:0000313" key="2">
    <source>
        <dbReference type="Proteomes" id="UP000178315"/>
    </source>
</evidence>
<dbReference type="Proteomes" id="UP000178315">
    <property type="component" value="Unassembled WGS sequence"/>
</dbReference>
<dbReference type="AlphaFoldDB" id="A0A1G2A7F1"/>
<dbReference type="EMBL" id="MHJU01000036">
    <property type="protein sequence ID" value="OGY72406.1"/>
    <property type="molecule type" value="Genomic_DNA"/>
</dbReference>
<evidence type="ECO:0000313" key="1">
    <source>
        <dbReference type="EMBL" id="OGY72406.1"/>
    </source>
</evidence>
<name>A0A1G2A7F1_9BACT</name>
<accession>A0A1G2A7F1</accession>
<comment type="caution">
    <text evidence="1">The sequence shown here is derived from an EMBL/GenBank/DDBJ whole genome shotgun (WGS) entry which is preliminary data.</text>
</comment>
<sequence>MYKDIVKLKDFRLNIDYYANHVKEGKVFIVFKRSQPIFKIAPVEEDRWEEVIDFTKIKKGGVDIDELLARL</sequence>
<reference evidence="1 2" key="1">
    <citation type="journal article" date="2016" name="Nat. Commun.">
        <title>Thousands of microbial genomes shed light on interconnected biogeochemical processes in an aquifer system.</title>
        <authorList>
            <person name="Anantharaman K."/>
            <person name="Brown C.T."/>
            <person name="Hug L.A."/>
            <person name="Sharon I."/>
            <person name="Castelle C.J."/>
            <person name="Probst A.J."/>
            <person name="Thomas B.C."/>
            <person name="Singh A."/>
            <person name="Wilkins M.J."/>
            <person name="Karaoz U."/>
            <person name="Brodie E.L."/>
            <person name="Williams K.H."/>
            <person name="Hubbard S.S."/>
            <person name="Banfield J.F."/>
        </authorList>
    </citation>
    <scope>NUCLEOTIDE SEQUENCE [LARGE SCALE GENOMIC DNA]</scope>
</reference>